<proteinExistence type="predicted"/>
<dbReference type="STRING" id="1448321.A0A317VQU0"/>
<feature type="domain" description="Cobalamin-independent methionine synthase MetE C-terminal/archaeal" evidence="1">
    <location>
        <begin position="179"/>
        <end position="370"/>
    </location>
</feature>
<dbReference type="Proteomes" id="UP000247233">
    <property type="component" value="Unassembled WGS sequence"/>
</dbReference>
<dbReference type="VEuPathDB" id="FungiDB:BO70DRAFT_95999"/>
<dbReference type="OrthoDB" id="7772923at2759"/>
<reference evidence="2 3" key="1">
    <citation type="submission" date="2016-12" db="EMBL/GenBank/DDBJ databases">
        <title>The genomes of Aspergillus section Nigri reveals drivers in fungal speciation.</title>
        <authorList>
            <consortium name="DOE Joint Genome Institute"/>
            <person name="Vesth T.C."/>
            <person name="Nybo J."/>
            <person name="Theobald S."/>
            <person name="Brandl J."/>
            <person name="Frisvad J.C."/>
            <person name="Nielsen K.F."/>
            <person name="Lyhne E.K."/>
            <person name="Kogle M.E."/>
            <person name="Kuo A."/>
            <person name="Riley R."/>
            <person name="Clum A."/>
            <person name="Nolan M."/>
            <person name="Lipzen A."/>
            <person name="Salamov A."/>
            <person name="Henrissat B."/>
            <person name="Wiebenga A."/>
            <person name="De Vries R.P."/>
            <person name="Grigoriev I.V."/>
            <person name="Mortensen U.H."/>
            <person name="Andersen M.R."/>
            <person name="Baker S.E."/>
        </authorList>
    </citation>
    <scope>NUCLEOTIDE SEQUENCE [LARGE SCALE GENOMIC DNA]</scope>
    <source>
        <strain evidence="2 3">CBS 117.55</strain>
    </source>
</reference>
<dbReference type="GeneID" id="37071120"/>
<dbReference type="Gene3D" id="3.20.20.210">
    <property type="match status" value="1"/>
</dbReference>
<name>A0A317VQU0_9EURO</name>
<dbReference type="GO" id="GO:0009086">
    <property type="term" value="P:methionine biosynthetic process"/>
    <property type="evidence" value="ECO:0007669"/>
    <property type="project" value="InterPro"/>
</dbReference>
<evidence type="ECO:0000313" key="2">
    <source>
        <dbReference type="EMBL" id="PWY75397.1"/>
    </source>
</evidence>
<dbReference type="PANTHER" id="PTHR43844">
    <property type="entry name" value="METHIONINE SYNTHASE"/>
    <property type="match status" value="1"/>
</dbReference>
<dbReference type="EMBL" id="MSFL01000021">
    <property type="protein sequence ID" value="PWY75397.1"/>
    <property type="molecule type" value="Genomic_DNA"/>
</dbReference>
<dbReference type="CDD" id="cd03311">
    <property type="entry name" value="CIMS_C_terminal_like"/>
    <property type="match status" value="1"/>
</dbReference>
<sequence>MTPPFRAEHIGSLIRPDELLAARSAAGLGNSYTKTTVPEGLERLTQQAIAKLVQQELAHNVRPITTGEYERPIFYAGFFERLEGMQMTQVPIPEGYRNGLPTLRALEKLGIKTRDCSVAVGKIQHVHSPYLADWEYLRSLVPREQWHECKLSMPPITWQHQHLQAGTAFTASSPYSTDKEYFVDLATAFAKEFRTLYDAGLRSIQIDDPAMTFFVTDEMRSGCLADGIDPDELLDLYIWAHNQTLKDRPTDLHVGVHLCRGNMPGSTHILSGSYERIARRMFTGLEYDTFYLEYDTERAGDFQPLRHLPVGKNVVLGVVSTKTAELETLDELEARVYEAADAIAQGQGRSRQQVLDTTLGVSPQCGFASVGRGRGIGMTEERMWEKLQLVQRLADRVWPTSSS</sequence>
<gene>
    <name evidence="2" type="ORF">BO70DRAFT_95999</name>
</gene>
<dbReference type="GO" id="GO:0003871">
    <property type="term" value="F:5-methyltetrahydropteroyltriglutamate-homocysteine S-methyltransferase activity"/>
    <property type="evidence" value="ECO:0007669"/>
    <property type="project" value="InterPro"/>
</dbReference>
<dbReference type="GO" id="GO:0008270">
    <property type="term" value="F:zinc ion binding"/>
    <property type="evidence" value="ECO:0007669"/>
    <property type="project" value="InterPro"/>
</dbReference>
<accession>A0A317VQU0</accession>
<dbReference type="Pfam" id="PF01717">
    <property type="entry name" value="Meth_synt_2"/>
    <property type="match status" value="1"/>
</dbReference>
<evidence type="ECO:0000259" key="1">
    <source>
        <dbReference type="Pfam" id="PF01717"/>
    </source>
</evidence>
<dbReference type="RefSeq" id="XP_025397363.1">
    <property type="nucleotide sequence ID" value="XM_025548883.1"/>
</dbReference>
<organism evidence="2 3">
    <name type="scientific">Aspergillus heteromorphus CBS 117.55</name>
    <dbReference type="NCBI Taxonomy" id="1448321"/>
    <lineage>
        <taxon>Eukaryota</taxon>
        <taxon>Fungi</taxon>
        <taxon>Dikarya</taxon>
        <taxon>Ascomycota</taxon>
        <taxon>Pezizomycotina</taxon>
        <taxon>Eurotiomycetes</taxon>
        <taxon>Eurotiomycetidae</taxon>
        <taxon>Eurotiales</taxon>
        <taxon>Aspergillaceae</taxon>
        <taxon>Aspergillus</taxon>
        <taxon>Aspergillus subgen. Circumdati</taxon>
    </lineage>
</organism>
<protein>
    <submittedName>
        <fullName evidence="2">Methionine synthase, vitamin-B12 independent</fullName>
    </submittedName>
</protein>
<dbReference type="PANTHER" id="PTHR43844:SF2">
    <property type="entry name" value="SYNTHASE, VITAMIN-B12 INDEPENDENT, PUTATIVE (AFU_ORTHOLOGUE AFUA_3G12060)-RELATED"/>
    <property type="match status" value="1"/>
</dbReference>
<keyword evidence="3" id="KW-1185">Reference proteome</keyword>
<dbReference type="InterPro" id="IPR038071">
    <property type="entry name" value="UROD/MetE-like_sf"/>
</dbReference>
<dbReference type="InterPro" id="IPR002629">
    <property type="entry name" value="Met_Synth_C/arc"/>
</dbReference>
<evidence type="ECO:0000313" key="3">
    <source>
        <dbReference type="Proteomes" id="UP000247233"/>
    </source>
</evidence>
<dbReference type="AlphaFoldDB" id="A0A317VQU0"/>
<comment type="caution">
    <text evidence="2">The sequence shown here is derived from an EMBL/GenBank/DDBJ whole genome shotgun (WGS) entry which is preliminary data.</text>
</comment>
<dbReference type="SUPFAM" id="SSF51726">
    <property type="entry name" value="UROD/MetE-like"/>
    <property type="match status" value="1"/>
</dbReference>